<gene>
    <name evidence="1" type="ORF">HD842_001340</name>
</gene>
<sequence>MICNHCLNLNLQPMRPHRPPVFSLLLIVAALGVTACSKSTDDREPETEQAAAEERAKVAEAAEQAEPTLPKVDYWQPIAGALQGRFGGKCTEGLQMKPVATEVKVGSNGAVTIGTFSANLHEGEATLLRTPPGKQAEGVSLIGEVGELFLTLQNSGPGNTDNVIAKYGDKDISCSGVKDVLPLDGKTLFTTYAQQFTVKPRKVTCVGAGQDIMNRRKVDFQLEGNLLRVGTQTFDLNKVTTEQVMLSESGAAYAVGTEPQRLANVSFDEYGRLKNVTVNGFDQGESYACDSDLEQAAN</sequence>
<dbReference type="AlphaFoldDB" id="A0A7X0CDF2"/>
<reference evidence="1 2" key="1">
    <citation type="submission" date="2020-08" db="EMBL/GenBank/DDBJ databases">
        <title>The Agave Microbiome: Exploring the role of microbial communities in plant adaptations to desert environments.</title>
        <authorList>
            <person name="Partida-Martinez L.P."/>
        </authorList>
    </citation>
    <scope>NUCLEOTIDE SEQUENCE [LARGE SCALE GENOMIC DNA]</scope>
    <source>
        <strain evidence="1 2">AT3.2</strain>
    </source>
</reference>
<protein>
    <submittedName>
        <fullName evidence="1">Uncharacterized protein</fullName>
    </submittedName>
</protein>
<name>A0A7X0CDF2_9BURK</name>
<organism evidence="1 2">
    <name type="scientific">Massilia aurea</name>
    <dbReference type="NCBI Taxonomy" id="373040"/>
    <lineage>
        <taxon>Bacteria</taxon>
        <taxon>Pseudomonadati</taxon>
        <taxon>Pseudomonadota</taxon>
        <taxon>Betaproteobacteria</taxon>
        <taxon>Burkholderiales</taxon>
        <taxon>Oxalobacteraceae</taxon>
        <taxon>Telluria group</taxon>
        <taxon>Massilia</taxon>
    </lineage>
</organism>
<dbReference type="EMBL" id="JACHBX010000001">
    <property type="protein sequence ID" value="MBB6133229.1"/>
    <property type="molecule type" value="Genomic_DNA"/>
</dbReference>
<evidence type="ECO:0000313" key="2">
    <source>
        <dbReference type="Proteomes" id="UP000540787"/>
    </source>
</evidence>
<dbReference type="Proteomes" id="UP000540787">
    <property type="component" value="Unassembled WGS sequence"/>
</dbReference>
<accession>A0A7X0CDF2</accession>
<evidence type="ECO:0000313" key="1">
    <source>
        <dbReference type="EMBL" id="MBB6133229.1"/>
    </source>
</evidence>
<comment type="caution">
    <text evidence="1">The sequence shown here is derived from an EMBL/GenBank/DDBJ whole genome shotgun (WGS) entry which is preliminary data.</text>
</comment>
<keyword evidence="2" id="KW-1185">Reference proteome</keyword>
<proteinExistence type="predicted"/>